<gene>
    <name evidence="3" type="ORF">MP11Mi_35620</name>
</gene>
<dbReference type="GO" id="GO:0016790">
    <property type="term" value="F:thiolester hydrolase activity"/>
    <property type="evidence" value="ECO:0007669"/>
    <property type="project" value="InterPro"/>
</dbReference>
<dbReference type="InterPro" id="IPR049427">
    <property type="entry name" value="Acyl-ACP_TE_C"/>
</dbReference>
<name>A0AA97GX06_9ACTN</name>
<feature type="domain" description="Acyl-ACP thioesterase N-terminal hotdog" evidence="1">
    <location>
        <begin position="16"/>
        <end position="103"/>
    </location>
</feature>
<sequence>MPHTSRLAARPVQARTYERTYRLRMEDVTPDMDVRHDAIARLLQNIAMDMIDESAWGTTNPFWIVRRNVIDVLEPITWPGDVHIERWCEATSSRWVGMRQRMTGVPTATGFADADRPGGLIETSSFCINVTREGRPSRIDDETIDDWNRDVTDTRLKWKSMIPASPDAVTTTPDYMSFALRTTDFDAYGHMNNVAYWHAVHAVLARYPGLTAAPHRAVIEYLRPITPRSEATIATAAYDGGLALWFIVDDVVTTSVAVTPL</sequence>
<dbReference type="InterPro" id="IPR029069">
    <property type="entry name" value="HotDog_dom_sf"/>
</dbReference>
<accession>A0AA97GX06</accession>
<dbReference type="AlphaFoldDB" id="A0AA97GX06"/>
<reference evidence="3" key="1">
    <citation type="submission" date="2023-06" db="EMBL/GenBank/DDBJ databases">
        <title>Gordonia sp. nov. and Pseudochrobactrum sp. nov., two species isolated from the burying beetle Nicrophorus vespilloides.</title>
        <authorList>
            <person name="Poehlein A."/>
            <person name="Guzman J."/>
            <person name="Daniel R."/>
            <person name="Vilcinskas A."/>
        </authorList>
    </citation>
    <scope>NUCLEOTIDE SEQUENCE</scope>
    <source>
        <strain evidence="3">MP11Mi</strain>
    </source>
</reference>
<dbReference type="EMBL" id="CP128986">
    <property type="protein sequence ID" value="WOC14440.1"/>
    <property type="molecule type" value="Genomic_DNA"/>
</dbReference>
<protein>
    <recommendedName>
        <fullName evidence="4">Acyl-ACP thioesterase</fullName>
    </recommendedName>
</protein>
<dbReference type="Pfam" id="PF01643">
    <property type="entry name" value="Acyl-ACP_TE"/>
    <property type="match status" value="1"/>
</dbReference>
<dbReference type="Gene3D" id="3.10.129.10">
    <property type="entry name" value="Hotdog Thioesterase"/>
    <property type="match status" value="1"/>
</dbReference>
<dbReference type="InterPro" id="IPR002864">
    <property type="entry name" value="Acyl-ACP_thioesterase_NHD"/>
</dbReference>
<dbReference type="SUPFAM" id="SSF54637">
    <property type="entry name" value="Thioesterase/thiol ester dehydrase-isomerase"/>
    <property type="match status" value="2"/>
</dbReference>
<dbReference type="Pfam" id="PF20791">
    <property type="entry name" value="Acyl-ACP_TE_C"/>
    <property type="match status" value="1"/>
</dbReference>
<evidence type="ECO:0000313" key="3">
    <source>
        <dbReference type="EMBL" id="WOC14440.1"/>
    </source>
</evidence>
<organism evidence="3">
    <name type="scientific">Gordonia sp. MP11Mi</name>
    <dbReference type="NCBI Taxonomy" id="3022769"/>
    <lineage>
        <taxon>Bacteria</taxon>
        <taxon>Bacillati</taxon>
        <taxon>Actinomycetota</taxon>
        <taxon>Actinomycetes</taxon>
        <taxon>Mycobacteriales</taxon>
        <taxon>Gordoniaceae</taxon>
        <taxon>Gordonia</taxon>
    </lineage>
</organism>
<proteinExistence type="predicted"/>
<evidence type="ECO:0008006" key="4">
    <source>
        <dbReference type="Google" id="ProtNLM"/>
    </source>
</evidence>
<evidence type="ECO:0000259" key="2">
    <source>
        <dbReference type="Pfam" id="PF20791"/>
    </source>
</evidence>
<dbReference type="GO" id="GO:0006633">
    <property type="term" value="P:fatty acid biosynthetic process"/>
    <property type="evidence" value="ECO:0007669"/>
    <property type="project" value="InterPro"/>
</dbReference>
<dbReference type="RefSeq" id="WP_420040182.1">
    <property type="nucleotide sequence ID" value="NZ_CP128986.1"/>
</dbReference>
<evidence type="ECO:0000259" key="1">
    <source>
        <dbReference type="Pfam" id="PF01643"/>
    </source>
</evidence>
<feature type="domain" description="Acyl-ACP thioesterase-like C-terminal" evidence="2">
    <location>
        <begin position="176"/>
        <end position="235"/>
    </location>
</feature>